<gene>
    <name evidence="1" type="ORF">CLIM01_12900</name>
</gene>
<organism evidence="1 2">
    <name type="scientific">Colletotrichum limetticola</name>
    <dbReference type="NCBI Taxonomy" id="1209924"/>
    <lineage>
        <taxon>Eukaryota</taxon>
        <taxon>Fungi</taxon>
        <taxon>Dikarya</taxon>
        <taxon>Ascomycota</taxon>
        <taxon>Pezizomycotina</taxon>
        <taxon>Sordariomycetes</taxon>
        <taxon>Hypocreomycetidae</taxon>
        <taxon>Glomerellales</taxon>
        <taxon>Glomerellaceae</taxon>
        <taxon>Colletotrichum</taxon>
        <taxon>Colletotrichum acutatum species complex</taxon>
    </lineage>
</organism>
<sequence>MSFWLWKNVHRQVIHSIGHSSLIPSEASVSSDSGYKLVCSYNWAVGQDEKIHIPVGSAAVFRDVPLPVAIPKDRGTFFVDQNAARAPEFPFTPLFRATASMNPSFRFDDIDILVNRNSLRKLLDFSAGRSQDSFCVILHLVHRTLVIERCERTARELISGSKNSGWGRNFERIFTKYPLGLEDSTAYHRALDTSWVISHASKWGWWLLHAAGNDWSSALAL</sequence>
<comment type="caution">
    <text evidence="1">The sequence shown here is derived from an EMBL/GenBank/DDBJ whole genome shotgun (WGS) entry which is preliminary data.</text>
</comment>
<dbReference type="EMBL" id="JARUPT010000616">
    <property type="protein sequence ID" value="KAK0369742.1"/>
    <property type="molecule type" value="Genomic_DNA"/>
</dbReference>
<accession>A0ABQ9PCE1</accession>
<protein>
    <submittedName>
        <fullName evidence="1">Uncharacterized protein</fullName>
    </submittedName>
</protein>
<evidence type="ECO:0000313" key="2">
    <source>
        <dbReference type="Proteomes" id="UP001169217"/>
    </source>
</evidence>
<evidence type="ECO:0000313" key="1">
    <source>
        <dbReference type="EMBL" id="KAK0369742.1"/>
    </source>
</evidence>
<proteinExistence type="predicted"/>
<dbReference type="PANTHER" id="PTHR35179">
    <property type="entry name" value="PROTEIN CBG02620"/>
    <property type="match status" value="1"/>
</dbReference>
<dbReference type="Proteomes" id="UP001169217">
    <property type="component" value="Unassembled WGS sequence"/>
</dbReference>
<dbReference type="PANTHER" id="PTHR35179:SF1">
    <property type="entry name" value="INTEGRAL MEMBRANE PROTEIN"/>
    <property type="match status" value="1"/>
</dbReference>
<name>A0ABQ9PCE1_9PEZI</name>
<keyword evidence="2" id="KW-1185">Reference proteome</keyword>
<reference evidence="1" key="1">
    <citation type="submission" date="2023-04" db="EMBL/GenBank/DDBJ databases">
        <title>Colletotrichum limetticola genome sequence.</title>
        <authorList>
            <person name="Baroncelli R."/>
        </authorList>
    </citation>
    <scope>NUCLEOTIDE SEQUENCE</scope>
    <source>
        <strain evidence="1">KLA-Anderson</strain>
    </source>
</reference>